<dbReference type="AlphaFoldDB" id="S6D117"/>
<accession>S6D117</accession>
<dbReference type="Proteomes" id="UP000015381">
    <property type="component" value="Chromosome I"/>
</dbReference>
<protein>
    <submittedName>
        <fullName evidence="2">Uncharacterized protein</fullName>
    </submittedName>
</protein>
<name>S6D117_9EURY</name>
<feature type="compositionally biased region" description="Basic and acidic residues" evidence="1">
    <location>
        <begin position="13"/>
        <end position="25"/>
    </location>
</feature>
<feature type="region of interest" description="Disordered" evidence="1">
    <location>
        <begin position="1"/>
        <end position="47"/>
    </location>
</feature>
<evidence type="ECO:0000256" key="1">
    <source>
        <dbReference type="SAM" id="MobiDB-lite"/>
    </source>
</evidence>
<feature type="compositionally biased region" description="Acidic residues" evidence="1">
    <location>
        <begin position="26"/>
        <end position="35"/>
    </location>
</feature>
<gene>
    <name evidence="2" type="ORF">HTIA_1728</name>
</gene>
<proteinExistence type="predicted"/>
<reference evidence="2 3" key="1">
    <citation type="journal article" date="2014" name="Environ. Microbiol.">
        <title>Halorhabdus tiamatea: proteogenomics and glycosidase activity measurements identify the first cultivated euryarchaeon from a deep-sea anoxic brine lake as potential polysaccharide degrader.</title>
        <authorList>
            <person name="Werner J."/>
            <person name="Ferrer M."/>
            <person name="Michel G."/>
            <person name="Mann A.J."/>
            <person name="Huang S."/>
            <person name="Juarez S."/>
            <person name="Ciordia S."/>
            <person name="Albar J.P."/>
            <person name="Alcaide M."/>
            <person name="La Cono V."/>
            <person name="Yakimov M.M."/>
            <person name="Antunes A."/>
            <person name="Taborda M."/>
            <person name="Da Costa M.S."/>
            <person name="Amann R.I."/>
            <person name="Gloeckner F.O."/>
            <person name="Golyshina O.V."/>
            <person name="Golyshin P.N."/>
            <person name="Teeling H."/>
        </authorList>
    </citation>
    <scope>NUCLEOTIDE SEQUENCE [LARGE SCALE GENOMIC DNA]</scope>
    <source>
        <strain evidence="3">SARL4B</strain>
    </source>
</reference>
<organism evidence="2 3">
    <name type="scientific">Halorhabdus tiamatea SARL4B</name>
    <dbReference type="NCBI Taxonomy" id="1033806"/>
    <lineage>
        <taxon>Archaea</taxon>
        <taxon>Methanobacteriati</taxon>
        <taxon>Methanobacteriota</taxon>
        <taxon>Stenosarchaea group</taxon>
        <taxon>Halobacteria</taxon>
        <taxon>Halobacteriales</taxon>
        <taxon>Haloarculaceae</taxon>
        <taxon>Halorhabdus</taxon>
    </lineage>
</organism>
<sequence>MRLPDPLGGRRRVLSESRARYQQEGDDHEEEDDLLGPEATPHAEAHRDACHSVVDGVEETVDFFLRRPDCLSVVEVHSVR</sequence>
<dbReference type="EMBL" id="HF571520">
    <property type="protein sequence ID" value="CCQ33853.1"/>
    <property type="molecule type" value="Genomic_DNA"/>
</dbReference>
<evidence type="ECO:0000313" key="3">
    <source>
        <dbReference type="Proteomes" id="UP000015381"/>
    </source>
</evidence>
<dbReference type="HOGENOM" id="CLU_2581327_0_0_2"/>
<dbReference type="KEGG" id="hti:HTIA_1728"/>
<keyword evidence="3" id="KW-1185">Reference proteome</keyword>
<evidence type="ECO:0000313" key="2">
    <source>
        <dbReference type="EMBL" id="CCQ33853.1"/>
    </source>
</evidence>